<protein>
    <submittedName>
        <fullName evidence="1">Uncharacterized protein</fullName>
    </submittedName>
</protein>
<evidence type="ECO:0000313" key="2">
    <source>
        <dbReference type="Proteomes" id="UP000027120"/>
    </source>
</evidence>
<sequence length="45" mass="4966">MTLAHLVSPTEAQYAVLVRVIRTKSLQSYIGKVPSLVCKVFDESS</sequence>
<evidence type="ECO:0000313" key="1">
    <source>
        <dbReference type="EMBL" id="KDO38312.1"/>
    </source>
</evidence>
<feature type="non-terminal residue" evidence="1">
    <location>
        <position position="45"/>
    </location>
</feature>
<dbReference type="Proteomes" id="UP000027120">
    <property type="component" value="Unassembled WGS sequence"/>
</dbReference>
<reference evidence="1 2" key="1">
    <citation type="submission" date="2014-04" db="EMBL/GenBank/DDBJ databases">
        <authorList>
            <consortium name="International Citrus Genome Consortium"/>
            <person name="Gmitter F."/>
            <person name="Chen C."/>
            <person name="Farmerie W."/>
            <person name="Harkins T."/>
            <person name="Desany B."/>
            <person name="Mohiuddin M."/>
            <person name="Kodira C."/>
            <person name="Borodovsky M."/>
            <person name="Lomsadze A."/>
            <person name="Burns P."/>
            <person name="Jenkins J."/>
            <person name="Prochnik S."/>
            <person name="Shu S."/>
            <person name="Chapman J."/>
            <person name="Pitluck S."/>
            <person name="Schmutz J."/>
            <person name="Rokhsar D."/>
        </authorList>
    </citation>
    <scope>NUCLEOTIDE SEQUENCE</scope>
</reference>
<dbReference type="AlphaFoldDB" id="A0A067DH30"/>
<keyword evidence="2" id="KW-1185">Reference proteome</keyword>
<gene>
    <name evidence="1" type="ORF">CISIN_1g0361982mg</name>
</gene>
<proteinExistence type="predicted"/>
<name>A0A067DH30_CITSI</name>
<dbReference type="EMBL" id="KK788302">
    <property type="protein sequence ID" value="KDO38312.1"/>
    <property type="molecule type" value="Genomic_DNA"/>
</dbReference>
<accession>A0A067DH30</accession>
<organism evidence="1 2">
    <name type="scientific">Citrus sinensis</name>
    <name type="common">Sweet orange</name>
    <name type="synonym">Citrus aurantium var. sinensis</name>
    <dbReference type="NCBI Taxonomy" id="2711"/>
    <lineage>
        <taxon>Eukaryota</taxon>
        <taxon>Viridiplantae</taxon>
        <taxon>Streptophyta</taxon>
        <taxon>Embryophyta</taxon>
        <taxon>Tracheophyta</taxon>
        <taxon>Spermatophyta</taxon>
        <taxon>Magnoliopsida</taxon>
        <taxon>eudicotyledons</taxon>
        <taxon>Gunneridae</taxon>
        <taxon>Pentapetalae</taxon>
        <taxon>rosids</taxon>
        <taxon>malvids</taxon>
        <taxon>Sapindales</taxon>
        <taxon>Rutaceae</taxon>
        <taxon>Aurantioideae</taxon>
        <taxon>Citrus</taxon>
    </lineage>
</organism>